<keyword evidence="5" id="KW-0418">Kinase</keyword>
<evidence type="ECO:0000256" key="2">
    <source>
        <dbReference type="SAM" id="Phobius"/>
    </source>
</evidence>
<dbReference type="Proteomes" id="UP000184612">
    <property type="component" value="Unassembled WGS sequence"/>
</dbReference>
<dbReference type="InterPro" id="IPR036890">
    <property type="entry name" value="HATPase_C_sf"/>
</dbReference>
<name>A0A1M7Y111_9FIRM</name>
<keyword evidence="2" id="KW-0472">Membrane</keyword>
<dbReference type="PANTHER" id="PTHR34220:SF7">
    <property type="entry name" value="SENSOR HISTIDINE KINASE YPDA"/>
    <property type="match status" value="1"/>
</dbReference>
<feature type="domain" description="Signal transduction histidine kinase internal region" evidence="4">
    <location>
        <begin position="358"/>
        <end position="427"/>
    </location>
</feature>
<accession>A0A1M7Y111</accession>
<keyword evidence="5" id="KW-0808">Transferase</keyword>
<proteinExistence type="predicted"/>
<feature type="transmembrane region" description="Helical" evidence="2">
    <location>
        <begin position="12"/>
        <end position="35"/>
    </location>
</feature>
<dbReference type="STRING" id="1121345.SAMN02745217_00934"/>
<evidence type="ECO:0000256" key="1">
    <source>
        <dbReference type="SAM" id="Coils"/>
    </source>
</evidence>
<dbReference type="GO" id="GO:0000155">
    <property type="term" value="F:phosphorelay sensor kinase activity"/>
    <property type="evidence" value="ECO:0007669"/>
    <property type="project" value="InterPro"/>
</dbReference>
<gene>
    <name evidence="5" type="ORF">SAMN02745217_00934</name>
</gene>
<feature type="domain" description="Histidine kinase/HSP90-like ATPase" evidence="3">
    <location>
        <begin position="455"/>
        <end position="557"/>
    </location>
</feature>
<dbReference type="Pfam" id="PF06580">
    <property type="entry name" value="His_kinase"/>
    <property type="match status" value="1"/>
</dbReference>
<dbReference type="Gene3D" id="3.30.565.10">
    <property type="entry name" value="Histidine kinase-like ATPase, C-terminal domain"/>
    <property type="match status" value="1"/>
</dbReference>
<dbReference type="Pfam" id="PF02518">
    <property type="entry name" value="HATPase_c"/>
    <property type="match status" value="1"/>
</dbReference>
<keyword evidence="1" id="KW-0175">Coiled coil</keyword>
<organism evidence="5 6">
    <name type="scientific">Anaerocolumna xylanovorans DSM 12503</name>
    <dbReference type="NCBI Taxonomy" id="1121345"/>
    <lineage>
        <taxon>Bacteria</taxon>
        <taxon>Bacillati</taxon>
        <taxon>Bacillota</taxon>
        <taxon>Clostridia</taxon>
        <taxon>Lachnospirales</taxon>
        <taxon>Lachnospiraceae</taxon>
        <taxon>Anaerocolumna</taxon>
    </lineage>
</organism>
<dbReference type="SUPFAM" id="SSF55874">
    <property type="entry name" value="ATPase domain of HSP90 chaperone/DNA topoisomerase II/histidine kinase"/>
    <property type="match status" value="1"/>
</dbReference>
<feature type="transmembrane region" description="Helical" evidence="2">
    <location>
        <begin position="269"/>
        <end position="290"/>
    </location>
</feature>
<reference evidence="5 6" key="1">
    <citation type="submission" date="2016-12" db="EMBL/GenBank/DDBJ databases">
        <authorList>
            <person name="Song W.-J."/>
            <person name="Kurnit D.M."/>
        </authorList>
    </citation>
    <scope>NUCLEOTIDE SEQUENCE [LARGE SCALE GENOMIC DNA]</scope>
    <source>
        <strain evidence="5 6">DSM 12503</strain>
    </source>
</reference>
<keyword evidence="6" id="KW-1185">Reference proteome</keyword>
<dbReference type="AlphaFoldDB" id="A0A1M7Y111"/>
<dbReference type="PANTHER" id="PTHR34220">
    <property type="entry name" value="SENSOR HISTIDINE KINASE YPDA"/>
    <property type="match status" value="1"/>
</dbReference>
<dbReference type="RefSeq" id="WP_073587580.1">
    <property type="nucleotide sequence ID" value="NZ_FRFD01000003.1"/>
</dbReference>
<keyword evidence="2" id="KW-0812">Transmembrane</keyword>
<sequence>MKKHTQIKLSKSIIVVVVVLVIAGILQALWGSYIIKFYNKQNKKIENDITSTFLANKDISFSYLYQEMQQLVYGSDILDRVKQANNLPDDAQSTVFSRNNSVIATKELFQQMVTLYGDSMNFFYYDPSYNKIVEYGRMKIGDRTHFISCIQNDMKEGKIRFSRGGKWYLYDKKYLCMITRGKKGYIGCFMKNDDFINEIMQIFSKTGVTVTLYDFEEQIVYAQERTSKGEMKGIAIDTIDLENTKWHSMTYADFKIAVQIPMFSLASPLWLQFVFTIVFVIYLISVVFVIQYTRKNILGQAKYFYNNLMMFSDKVKFQEENGIVEFSEAGKVLNKLADEINKLKINVYEEQLEKKKVELDYAQLQVRPHFYINCLNVINSLAQMGENEQIQKISLHVSKYLRFIFNKSMELLPIAEELYFVKNYLNVIDSVNGVECQLNIDLEDGLEQFPVPPLIIQTFVENSVKHGMNIEEVFSVSIVVKKQEAYVEITITDSGKGIDSEIRELWNKGIYENGDKCYHVGIRNAAKRMQMLYGAKASIFFDILSQGGSKTVIRLPYNEIEYGGEDEL</sequence>
<evidence type="ECO:0000259" key="4">
    <source>
        <dbReference type="Pfam" id="PF06580"/>
    </source>
</evidence>
<dbReference type="EMBL" id="FRFD01000003">
    <property type="protein sequence ID" value="SHO45355.1"/>
    <property type="molecule type" value="Genomic_DNA"/>
</dbReference>
<feature type="coiled-coil region" evidence="1">
    <location>
        <begin position="333"/>
        <end position="365"/>
    </location>
</feature>
<protein>
    <submittedName>
        <fullName evidence="5">Histidine kinase</fullName>
    </submittedName>
</protein>
<evidence type="ECO:0000313" key="5">
    <source>
        <dbReference type="EMBL" id="SHO45355.1"/>
    </source>
</evidence>
<keyword evidence="2" id="KW-1133">Transmembrane helix</keyword>
<evidence type="ECO:0000259" key="3">
    <source>
        <dbReference type="Pfam" id="PF02518"/>
    </source>
</evidence>
<evidence type="ECO:0000313" key="6">
    <source>
        <dbReference type="Proteomes" id="UP000184612"/>
    </source>
</evidence>
<dbReference type="InterPro" id="IPR010559">
    <property type="entry name" value="Sig_transdc_His_kin_internal"/>
</dbReference>
<dbReference type="GO" id="GO:0016020">
    <property type="term" value="C:membrane"/>
    <property type="evidence" value="ECO:0007669"/>
    <property type="project" value="InterPro"/>
</dbReference>
<dbReference type="InterPro" id="IPR003594">
    <property type="entry name" value="HATPase_dom"/>
</dbReference>
<dbReference type="InterPro" id="IPR050640">
    <property type="entry name" value="Bact_2-comp_sensor_kinase"/>
</dbReference>
<dbReference type="OrthoDB" id="759642at2"/>